<dbReference type="SMART" id="SM00320">
    <property type="entry name" value="WD40"/>
    <property type="match status" value="5"/>
</dbReference>
<dbReference type="InterPro" id="IPR015943">
    <property type="entry name" value="WD40/YVTN_repeat-like_dom_sf"/>
</dbReference>
<keyword evidence="1 3" id="KW-0853">WD repeat</keyword>
<dbReference type="PANTHER" id="PTHR19855:SF11">
    <property type="entry name" value="RIBOSOME BIOGENESIS PROTEIN WDR12"/>
    <property type="match status" value="1"/>
</dbReference>
<dbReference type="GeneID" id="100214452"/>
<dbReference type="InterPro" id="IPR049546">
    <property type="entry name" value="WDR54_beta_prop"/>
</dbReference>
<evidence type="ECO:0000313" key="5">
    <source>
        <dbReference type="Proteomes" id="UP001652625"/>
    </source>
</evidence>
<dbReference type="InterPro" id="IPR036322">
    <property type="entry name" value="WD40_repeat_dom_sf"/>
</dbReference>
<dbReference type="InterPro" id="IPR019775">
    <property type="entry name" value="WD40_repeat_CS"/>
</dbReference>
<dbReference type="RefSeq" id="XP_065649042.1">
    <property type="nucleotide sequence ID" value="XM_065792970.1"/>
</dbReference>
<dbReference type="PANTHER" id="PTHR19855">
    <property type="entry name" value="WD40 REPEAT PROTEIN 12, 37"/>
    <property type="match status" value="1"/>
</dbReference>
<dbReference type="Proteomes" id="UP001652625">
    <property type="component" value="Chromosome 03"/>
</dbReference>
<keyword evidence="2" id="KW-0677">Repeat</keyword>
<evidence type="ECO:0000256" key="2">
    <source>
        <dbReference type="ARBA" id="ARBA00022737"/>
    </source>
</evidence>
<sequence>MYKKVSSLPIKSSASLLYNNFDVVKASENNNHLFAVVHKSIVWVFDPSQSKDEKGFNNSLCRKVICKGESMHDSAIVLQAKWCVLATRTLLVIASVKGVQMFEADGSIMLFWQALGTHRIHGHAQYARGVAAVGERYICIGVADGSILVFDIPNKGTTVKLHETLSEHRTSITDLHSHSSSDNMISGDEDGNIIVWRAGGHFTKLIEIMGFGFPCSSIRLWKTMVIGGYGSGHIRIFNAVTGKIIAEITAHAKWINAIDVAEDSGLLLSSSEDSFIRVWDLNKMVLIDQFLVENSQITGARFIDNSGDTFGLTAFDSNQVLIYSV</sequence>
<feature type="repeat" description="WD" evidence="3">
    <location>
        <begin position="165"/>
        <end position="196"/>
    </location>
</feature>
<evidence type="ECO:0000256" key="1">
    <source>
        <dbReference type="ARBA" id="ARBA00022574"/>
    </source>
</evidence>
<evidence type="ECO:0000256" key="3">
    <source>
        <dbReference type="PROSITE-ProRule" id="PRU00221"/>
    </source>
</evidence>
<reference evidence="6" key="1">
    <citation type="submission" date="2025-08" db="UniProtKB">
        <authorList>
            <consortium name="RefSeq"/>
        </authorList>
    </citation>
    <scope>IDENTIFICATION</scope>
</reference>
<feature type="repeat" description="WD" evidence="3">
    <location>
        <begin position="248"/>
        <end position="289"/>
    </location>
</feature>
<dbReference type="InterPro" id="IPR001680">
    <property type="entry name" value="WD40_rpt"/>
</dbReference>
<name>A0ABM4BJ23_HYDVU</name>
<evidence type="ECO:0000259" key="4">
    <source>
        <dbReference type="Pfam" id="PF21031"/>
    </source>
</evidence>
<proteinExistence type="predicted"/>
<protein>
    <submittedName>
        <fullName evidence="6">WD repeat-containing protein 54 isoform X2</fullName>
    </submittedName>
</protein>
<dbReference type="Gene3D" id="2.130.10.10">
    <property type="entry name" value="YVTN repeat-like/Quinoprotein amine dehydrogenase"/>
    <property type="match status" value="2"/>
</dbReference>
<organism evidence="5 6">
    <name type="scientific">Hydra vulgaris</name>
    <name type="common">Hydra</name>
    <name type="synonym">Hydra attenuata</name>
    <dbReference type="NCBI Taxonomy" id="6087"/>
    <lineage>
        <taxon>Eukaryota</taxon>
        <taxon>Metazoa</taxon>
        <taxon>Cnidaria</taxon>
        <taxon>Hydrozoa</taxon>
        <taxon>Hydroidolina</taxon>
        <taxon>Anthoathecata</taxon>
        <taxon>Aplanulata</taxon>
        <taxon>Hydridae</taxon>
        <taxon>Hydra</taxon>
    </lineage>
</organism>
<dbReference type="PROSITE" id="PS50294">
    <property type="entry name" value="WD_REPEATS_REGION"/>
    <property type="match status" value="2"/>
</dbReference>
<evidence type="ECO:0000313" key="6">
    <source>
        <dbReference type="RefSeq" id="XP_065649042.1"/>
    </source>
</evidence>
<accession>A0ABM4BJ23</accession>
<dbReference type="Pfam" id="PF21031">
    <property type="entry name" value="WDR54"/>
    <property type="match status" value="1"/>
</dbReference>
<gene>
    <name evidence="6" type="primary">LOC100214452</name>
</gene>
<feature type="domain" description="WD repeat-containing protein 54 beta-propeller" evidence="4">
    <location>
        <begin position="1"/>
        <end position="322"/>
    </location>
</feature>
<keyword evidence="5" id="KW-1185">Reference proteome</keyword>
<dbReference type="PROSITE" id="PS50082">
    <property type="entry name" value="WD_REPEATS_2"/>
    <property type="match status" value="2"/>
</dbReference>
<dbReference type="PROSITE" id="PS00678">
    <property type="entry name" value="WD_REPEATS_1"/>
    <property type="match status" value="1"/>
</dbReference>
<dbReference type="SUPFAM" id="SSF50978">
    <property type="entry name" value="WD40 repeat-like"/>
    <property type="match status" value="1"/>
</dbReference>